<organism evidence="2 3">
    <name type="scientific">Capsella rubella</name>
    <dbReference type="NCBI Taxonomy" id="81985"/>
    <lineage>
        <taxon>Eukaryota</taxon>
        <taxon>Viridiplantae</taxon>
        <taxon>Streptophyta</taxon>
        <taxon>Embryophyta</taxon>
        <taxon>Tracheophyta</taxon>
        <taxon>Spermatophyta</taxon>
        <taxon>Magnoliopsida</taxon>
        <taxon>eudicotyledons</taxon>
        <taxon>Gunneridae</taxon>
        <taxon>Pentapetalae</taxon>
        <taxon>rosids</taxon>
        <taxon>malvids</taxon>
        <taxon>Brassicales</taxon>
        <taxon>Brassicaceae</taxon>
        <taxon>Camelineae</taxon>
        <taxon>Capsella</taxon>
    </lineage>
</organism>
<dbReference type="STRING" id="81985.R0I4J7"/>
<dbReference type="InterPro" id="IPR001810">
    <property type="entry name" value="F-box_dom"/>
</dbReference>
<dbReference type="Pfam" id="PF24758">
    <property type="entry name" value="LRR_At5g56370"/>
    <property type="match status" value="1"/>
</dbReference>
<feature type="domain" description="FBD" evidence="1">
    <location>
        <begin position="362"/>
        <end position="453"/>
    </location>
</feature>
<dbReference type="PANTHER" id="PTHR31900:SF33">
    <property type="entry name" value="PROTEIN WITH RNI-LIKE_FBD-LIKE DOMAIN"/>
    <property type="match status" value="1"/>
</dbReference>
<dbReference type="SMART" id="SM00579">
    <property type="entry name" value="FBD"/>
    <property type="match status" value="1"/>
</dbReference>
<evidence type="ECO:0000259" key="1">
    <source>
        <dbReference type="SMART" id="SM00579"/>
    </source>
</evidence>
<dbReference type="InterPro" id="IPR036047">
    <property type="entry name" value="F-box-like_dom_sf"/>
</dbReference>
<evidence type="ECO:0000313" key="3">
    <source>
        <dbReference type="Proteomes" id="UP000029121"/>
    </source>
</evidence>
<dbReference type="InterPro" id="IPR050232">
    <property type="entry name" value="FBL13/AtMIF1-like"/>
</dbReference>
<dbReference type="Pfam" id="PF00646">
    <property type="entry name" value="F-box"/>
    <property type="match status" value="1"/>
</dbReference>
<gene>
    <name evidence="2" type="ORF">CARUB_v10016247mg</name>
</gene>
<sequence length="454" mass="52436">MGTDRISNLPDCLLTHILSFRPTKKSVRTSVLSKRWRSLWLNVPGLDLRRIDYPPYGQVPQGAPCYINTYLNFHHNNGRRVQTFKVQYDENSDYREDFVGWIETVVERGVQNLEVDCLLERSWRDYMTERIYNSNTLVSLKLTNVGLPSLDPAVAVSLPCLKTMHLEDVSYDDDDPLFMEKLISGCPVLEDFLLVLPYDHHEGHPNWSALRVRSQTLKSFVFSCDSQDTDTVYTVEIDAPQLKYMNFSDYKSDEIVLKNLTSLSMIEIGYGFQSKERSVIRNFLKGISSVRHMILSTSTLHDLFEYFNLGRIRKFNNLTRLQVGLHNDMVKLFPAFLESFPNLKNLILEYTVDTKEIKLSSQSMLLSLECVEIKLKEVTVVESVKTLVRYFLESSVVLKKLILHFEDSSEAYGVSSRAKKAREKKVRDKKVSDIVNELSTFTKLSPHCEITMIH</sequence>
<dbReference type="SUPFAM" id="SSF81383">
    <property type="entry name" value="F-box domain"/>
    <property type="match status" value="1"/>
</dbReference>
<dbReference type="InterPro" id="IPR032675">
    <property type="entry name" value="LRR_dom_sf"/>
</dbReference>
<dbReference type="eggNOG" id="ENOG502RYTW">
    <property type="taxonomic scope" value="Eukaryota"/>
</dbReference>
<keyword evidence="3" id="KW-1185">Reference proteome</keyword>
<reference evidence="3" key="1">
    <citation type="journal article" date="2013" name="Nat. Genet.">
        <title>The Capsella rubella genome and the genomic consequences of rapid mating system evolution.</title>
        <authorList>
            <person name="Slotte T."/>
            <person name="Hazzouri K.M."/>
            <person name="Agren J.A."/>
            <person name="Koenig D."/>
            <person name="Maumus F."/>
            <person name="Guo Y.L."/>
            <person name="Steige K."/>
            <person name="Platts A.E."/>
            <person name="Escobar J.S."/>
            <person name="Newman L.K."/>
            <person name="Wang W."/>
            <person name="Mandakova T."/>
            <person name="Vello E."/>
            <person name="Smith L.M."/>
            <person name="Henz S.R."/>
            <person name="Steffen J."/>
            <person name="Takuno S."/>
            <person name="Brandvain Y."/>
            <person name="Coop G."/>
            <person name="Andolfatto P."/>
            <person name="Hu T.T."/>
            <person name="Blanchette M."/>
            <person name="Clark R.M."/>
            <person name="Quesneville H."/>
            <person name="Nordborg M."/>
            <person name="Gaut B.S."/>
            <person name="Lysak M.A."/>
            <person name="Jenkins J."/>
            <person name="Grimwood J."/>
            <person name="Chapman J."/>
            <person name="Prochnik S."/>
            <person name="Shu S."/>
            <person name="Rokhsar D."/>
            <person name="Schmutz J."/>
            <person name="Weigel D."/>
            <person name="Wright S.I."/>
        </authorList>
    </citation>
    <scope>NUCLEOTIDE SEQUENCE [LARGE SCALE GENOMIC DNA]</scope>
    <source>
        <strain evidence="3">cv. Monte Gargano</strain>
    </source>
</reference>
<evidence type="ECO:0000313" key="2">
    <source>
        <dbReference type="EMBL" id="EOA32920.1"/>
    </source>
</evidence>
<protein>
    <recommendedName>
        <fullName evidence="1">FBD domain-containing protein</fullName>
    </recommendedName>
</protein>
<dbReference type="Pfam" id="PF08387">
    <property type="entry name" value="FBD"/>
    <property type="match status" value="1"/>
</dbReference>
<name>R0I4J7_9BRAS</name>
<accession>R0I4J7</accession>
<dbReference type="Gene3D" id="1.20.1280.50">
    <property type="match status" value="1"/>
</dbReference>
<dbReference type="CDD" id="cd22160">
    <property type="entry name" value="F-box_AtFBL13-like"/>
    <property type="match status" value="1"/>
</dbReference>
<proteinExistence type="predicted"/>
<dbReference type="SUPFAM" id="SSF52047">
    <property type="entry name" value="RNI-like"/>
    <property type="match status" value="1"/>
</dbReference>
<dbReference type="Proteomes" id="UP000029121">
    <property type="component" value="Unassembled WGS sequence"/>
</dbReference>
<dbReference type="Gene3D" id="3.80.10.10">
    <property type="entry name" value="Ribonuclease Inhibitor"/>
    <property type="match status" value="1"/>
</dbReference>
<dbReference type="PANTHER" id="PTHR31900">
    <property type="entry name" value="F-BOX/RNI SUPERFAMILY PROTEIN-RELATED"/>
    <property type="match status" value="1"/>
</dbReference>
<dbReference type="InterPro" id="IPR006566">
    <property type="entry name" value="FBD"/>
</dbReference>
<dbReference type="InterPro" id="IPR055411">
    <property type="entry name" value="LRR_FXL15/At3g58940/PEG3-like"/>
</dbReference>
<dbReference type="AlphaFoldDB" id="R0I4J7"/>
<dbReference type="InterPro" id="IPR053781">
    <property type="entry name" value="F-box_AtFBL13-like"/>
</dbReference>
<dbReference type="EMBL" id="KB870807">
    <property type="protein sequence ID" value="EOA32920.1"/>
    <property type="molecule type" value="Genomic_DNA"/>
</dbReference>